<proteinExistence type="predicted"/>
<feature type="transmembrane region" description="Helical" evidence="2">
    <location>
        <begin position="2278"/>
        <end position="2303"/>
    </location>
</feature>
<dbReference type="InterPro" id="IPR009030">
    <property type="entry name" value="Growth_fac_rcpt_cys_sf"/>
</dbReference>
<dbReference type="CDD" id="cd00185">
    <property type="entry name" value="TNFRSF"/>
    <property type="match status" value="2"/>
</dbReference>
<feature type="transmembrane region" description="Helical" evidence="2">
    <location>
        <begin position="2254"/>
        <end position="2271"/>
    </location>
</feature>
<feature type="transmembrane region" description="Helical" evidence="2">
    <location>
        <begin position="1982"/>
        <end position="2011"/>
    </location>
</feature>
<feature type="transmembrane region" description="Helical" evidence="2">
    <location>
        <begin position="1915"/>
        <end position="1935"/>
    </location>
</feature>
<dbReference type="GeneID" id="24566474"/>
<organism evidence="6 7">
    <name type="scientific">Babesia bigemina</name>
    <dbReference type="NCBI Taxonomy" id="5866"/>
    <lineage>
        <taxon>Eukaryota</taxon>
        <taxon>Sar</taxon>
        <taxon>Alveolata</taxon>
        <taxon>Apicomplexa</taxon>
        <taxon>Aconoidasida</taxon>
        <taxon>Piroplasmida</taxon>
        <taxon>Babesiidae</taxon>
        <taxon>Babesia</taxon>
    </lineage>
</organism>
<evidence type="ECO:0000313" key="6">
    <source>
        <dbReference type="EMBL" id="CDR97933.1"/>
    </source>
</evidence>
<evidence type="ECO:0000259" key="5">
    <source>
        <dbReference type="Pfam" id="PF24634"/>
    </source>
</evidence>
<dbReference type="PANTHER" id="PTHR11319">
    <property type="entry name" value="G PROTEIN-COUPLED RECEPTOR-RELATED"/>
    <property type="match status" value="1"/>
</dbReference>
<dbReference type="Pfam" id="PF24633">
    <property type="entry name" value="DUF7630"/>
    <property type="match status" value="1"/>
</dbReference>
<dbReference type="KEGG" id="bbig:BBBOND_0404210"/>
<gene>
    <name evidence="6" type="ORF">BBBOND_0404210</name>
</gene>
<feature type="region of interest" description="Disordered" evidence="1">
    <location>
        <begin position="2597"/>
        <end position="2618"/>
    </location>
</feature>
<feature type="compositionally biased region" description="Acidic residues" evidence="1">
    <location>
        <begin position="2645"/>
        <end position="2670"/>
    </location>
</feature>
<protein>
    <recommendedName>
        <fullName evidence="8">GCC2 and GCC3 domain containing protein</fullName>
    </recommendedName>
</protein>
<evidence type="ECO:0000256" key="2">
    <source>
        <dbReference type="SAM" id="Phobius"/>
    </source>
</evidence>
<feature type="domain" description="DUF7630" evidence="4">
    <location>
        <begin position="1830"/>
        <end position="1874"/>
    </location>
</feature>
<reference evidence="7" key="1">
    <citation type="journal article" date="2014" name="Nucleic Acids Res.">
        <title>The evolutionary dynamics of variant antigen genes in Babesia reveal a history of genomic innovation underlying host-parasite interaction.</title>
        <authorList>
            <person name="Jackson A.P."/>
            <person name="Otto T.D."/>
            <person name="Darby A."/>
            <person name="Ramaprasad A."/>
            <person name="Xia D."/>
            <person name="Echaide I.E."/>
            <person name="Farber M."/>
            <person name="Gahlot S."/>
            <person name="Gamble J."/>
            <person name="Gupta D."/>
            <person name="Gupta Y."/>
            <person name="Jackson L."/>
            <person name="Malandrin L."/>
            <person name="Malas T.B."/>
            <person name="Moussa E."/>
            <person name="Nair M."/>
            <person name="Reid A.J."/>
            <person name="Sanders M."/>
            <person name="Sharma J."/>
            <person name="Tracey A."/>
            <person name="Quail M.A."/>
            <person name="Weir W."/>
            <person name="Wastling J.M."/>
            <person name="Hall N."/>
            <person name="Willadsen P."/>
            <person name="Lingelbach K."/>
            <person name="Shiels B."/>
            <person name="Tait A."/>
            <person name="Berriman M."/>
            <person name="Allred D.R."/>
            <person name="Pain A."/>
        </authorList>
    </citation>
    <scope>NUCLEOTIDE SEQUENCE [LARGE SCALE GENOMIC DNA]</scope>
    <source>
        <strain evidence="7">Bond</strain>
    </source>
</reference>
<dbReference type="Pfam" id="PF07699">
    <property type="entry name" value="Ephrin_rec_like"/>
    <property type="match status" value="3"/>
</dbReference>
<evidence type="ECO:0000313" key="7">
    <source>
        <dbReference type="Proteomes" id="UP000033188"/>
    </source>
</evidence>
<dbReference type="VEuPathDB" id="PiroplasmaDB:BBBOND_0404210"/>
<accession>A0A061DBK2</accession>
<dbReference type="OrthoDB" id="10035969at2759"/>
<keyword evidence="2" id="KW-1133">Transmembrane helix</keyword>
<evidence type="ECO:0000256" key="1">
    <source>
        <dbReference type="SAM" id="MobiDB-lite"/>
    </source>
</evidence>
<keyword evidence="2" id="KW-0812">Transmembrane</keyword>
<feature type="transmembrane region" description="Helical" evidence="2">
    <location>
        <begin position="2184"/>
        <end position="2205"/>
    </location>
</feature>
<feature type="transmembrane region" description="Helical" evidence="2">
    <location>
        <begin position="1881"/>
        <end position="1903"/>
    </location>
</feature>
<dbReference type="RefSeq" id="XP_012770119.1">
    <property type="nucleotide sequence ID" value="XM_012914665.1"/>
</dbReference>
<dbReference type="EMBL" id="LK391711">
    <property type="protein sequence ID" value="CDR97933.1"/>
    <property type="molecule type" value="Genomic_DNA"/>
</dbReference>
<dbReference type="Gene3D" id="2.10.50.10">
    <property type="entry name" value="Tumor Necrosis Factor Receptor, subunit A, domain 2"/>
    <property type="match status" value="4"/>
</dbReference>
<feature type="domain" description="Tyrosine-protein kinase ephrin type A/B receptor-like" evidence="3">
    <location>
        <begin position="1161"/>
        <end position="1213"/>
    </location>
</feature>
<name>A0A061DBK2_BABBI</name>
<sequence>MRGYCNKDSDIGAQFACNPDSKTCKCYSGKQVAPDSILWQDQKKVAFKHTLLGVPYKLRSNLMKYNMLSLRSLGRVPNMNYPQFALETADGTPVSEDTVRKTVQDYKSTAMRGQSKTKIGDVLKAYMHDPVCTLRSSVYFLHGAPPTSSHEGAKPYDLLNQRLHDMESAAKAYGKSGSPGASALGGQGPTGPSLLDLIPRYELSRSLRKRRRYLGVNNGQTRVLDDRFYVKLMGDKDVSDVGSTVTDPNKDANKTALYKRYATGADEFPPAEELGLGRRVKWSTVTPDNRPDAKYDRIDRCYFHDILKERHDIDLGIEGCVSQVSSRCNHTPDGLLCHPFVQTRFYAPLRKQFYLDIEHFTFSAAFGVYLGPEKVLCGSPASIKNGVHYMYNPERSGLPILEEFTMDDQRFFKVGPFQAVEKSGKYKICACVSSHGEDDVKTCLQFSEYTSVLGQVIFSTSSLTLVSSNVAAGSNGEADLRNKVGLLVDAESNFESCASLFDAYKVDWTVPSVTKLPSYNRYMRVIRSDGSASTAIHFPKPGKYRLCLINNNTGEVVEHYKSFIMEGIRDDASAVIYRDSSGRLAGSSLIFERYGEEPSDRGFFYLADSETDCTAKVVGRWSGAMHPYYTSNSNKIPARWVVRDLQVDLGESTPRPNYAICVKYPRNSKALRIGSARVQNHVDVDERFLIGTPYHVKNIPDDIYNYQLGRDSDFVFTLLTALSFKDKPKYKEFSEAFKGNGKYYHGILGNSRSLMLHCRVYTKNDLITLWLMSDEDPTLYPLFTVVYARPRSVVVGQTGGKLYIYVLTDTTLARHLLTDLYQPHKTRKTLAELTHGGSILHMDVIQLPTKTMLVAVDAKYSRLLLYDETLAQRTEFLGASTGHIITPGKISCVKDTNEQGWTSCFVATAIPNELLHLSICKDTYAIKILSRYKSGMSVDDLDPKMGSIASLFATIYEDDKNKHLVIFALREDGEHGGLYKTASDSSVISFVSPLTNVGHGAFMRGIYPVFNDETNRSAMVLCEIYPKDVIDSTMELEKVFERTGDYDSSRFRLTWAPYTEIVHVPELSYKVDPHMTIGTSYHFTPLLGPIPDRFPLAIQWLLDPKQNVDKAIFEEVAKISDSGALTIMSKRPFNGRFDVVRRILWSTSTATIEVDFLCPDGTYYDGTACKECPLGTYNALKLVQEDRTLISRCKSCPRFETTATVGALSADECKCIHGYAVSDLSSGGSRCKPCSGTSYKSIFGDEQCLPTCGKNMFSRTAANASQVDVFCRCYPGYYLNRSRNSAGGCLPCEKGYYCVGGYKAKQKKCPIYTTTTITAAKSLSDCVCMAGYEPANSSRLSIEGTYENKLYKLISSKYHTTGNDIMVCVPCGYTKYKETPGPHACTSCPGRTHAASTTNTNQDQCNRCPPGYYETNDPSYPCDVCSPNHICVGSDPMDPALMLYSGKRIKCDKNSVTLVPFEENVHLASCLCDKGYMARTRTGIVKCEAVPKNTYKDVVGNVGPTNCPPGSYTLKIGATDVSECVCKRGMFFDKDNKRCTVCPVGMYCLGGRLPNGEHMLPMMCTDGNAVTKDGGATSPGECLCKPGFYLRQDGRGGCVECPENTYKSFISNESCSQCPKNSLTYGQVGATSKDQCICAPGYYFSGTCRACGFPDKYCPGGIISKHDDDTGKDIYETSAPVDCPPHTEIPPGVDTADSVDFCKCGKGYAFAKHSDNSQTKTCVPCPPGSYKGSVMDSSCNGLCTQNATSLPGAFSPSQCFCQKGYYYLAGGICAPCVEGARCDGGLVDTGGQAYKRSIVRHNDHVKPVPIEGYYLDKINLELRKPDDWRFIECPIKGACLGEKGCSESMTAYLCAECRTGYTNNFKKGALCSKCPSTLSNVLLTIAWYLTLLLVNIVMACLNVSAGFNRRSIHSVVIKIALNYGVCMSVLNVINFSDLALPEELKSTTIQWIRMLYRETKTYYTSIDCLLQQWFGMKHADAFFYNMLFIACLPVILLFVVTVLMCIILELFKLTRGSTMRSKLALLYQSKVQGMNYLYDRLVEEYANERLFLIFRYIPLPGETRWVRFKHFLEDMIPIYVTVLFSLHGNTTSHMLSLLDCTYINLGQSIPSKYVLRPAMSIKCSLDPDEGYIPYLLLGLGGLIFWGFGIPLFSYIVLLMNRRNLYAPDVRMKYGFLHNGYQQGYWFWEAIVFTRKSLVLVIGSIVIVPSQNASGSRIWMALAVAVFFLIIQLIYKPFDERDYFVLGRLESHSMISWTASLLAVYLMCYIRLQPTVVTIVCAFLFVNSCYFFCVVITSSVRALLTTLRHKRDRTLFRKLRWIVSVLLYFEARRSLREPQIHYNQRIGQLQLKSCTKRGKWCGLRGPKLTALERYYFVNIVTEIYRIVICHLKLDVMPKLLIEFLIRLSLSFTRLEEKMSKKELFQDLKDGDLSTLVAWAAEKESRKPNRILRWDTDEGGVNIPEMLLNDKNLTEQVGLRREELQEIMDCLFDDNVLEGSTKLPDFYHSITRIWIMDINMLTFLFSVYKHVKYQRDKERLAVMDKSNAKLRAMRNNLQALAEGEKELEEFANAEHVAQMEEELKRKESKKERLLEELKEMQTSPDSYTPAEMGGDEGNLDEVMRDMGFTVKGALEKYVIGAVSSSESDTDDESDSDSEGETTSDSDSSTDEE</sequence>
<dbReference type="InterPro" id="IPR011641">
    <property type="entry name" value="Tyr-kin_ephrin_A/B_rcpt-like"/>
</dbReference>
<evidence type="ECO:0008006" key="8">
    <source>
        <dbReference type="Google" id="ProtNLM"/>
    </source>
</evidence>
<feature type="domain" description="Tyrosine-protein kinase ephrin type A/B receptor-like" evidence="3">
    <location>
        <begin position="1587"/>
        <end position="1636"/>
    </location>
</feature>
<feature type="transmembrane region" description="Helical" evidence="2">
    <location>
        <begin position="2217"/>
        <end position="2234"/>
    </location>
</feature>
<dbReference type="STRING" id="5866.A0A061DBK2"/>
<keyword evidence="7" id="KW-1185">Reference proteome</keyword>
<feature type="region of interest" description="Disordered" evidence="1">
    <location>
        <begin position="2639"/>
        <end position="2670"/>
    </location>
</feature>
<dbReference type="SMART" id="SM01411">
    <property type="entry name" value="Ephrin_rec_like"/>
    <property type="match status" value="8"/>
</dbReference>
<dbReference type="SUPFAM" id="SSF57184">
    <property type="entry name" value="Growth factor receptor domain"/>
    <property type="match status" value="2"/>
</dbReference>
<evidence type="ECO:0000259" key="3">
    <source>
        <dbReference type="Pfam" id="PF07699"/>
    </source>
</evidence>
<dbReference type="Pfam" id="PF24634">
    <property type="entry name" value="DUF7631"/>
    <property type="match status" value="1"/>
</dbReference>
<dbReference type="OMA" id="RIWIMDI"/>
<dbReference type="PANTHER" id="PTHR11319:SF35">
    <property type="entry name" value="OUTER MEMBRANE PROTEIN PMPC-RELATED"/>
    <property type="match status" value="1"/>
</dbReference>
<feature type="transmembrane region" description="Helical" evidence="2">
    <location>
        <begin position="2134"/>
        <end position="2157"/>
    </location>
</feature>
<feature type="region of interest" description="Disordered" evidence="1">
    <location>
        <begin position="172"/>
        <end position="191"/>
    </location>
</feature>
<dbReference type="InterPro" id="IPR056047">
    <property type="entry name" value="CRMPA-like_DUF7630"/>
</dbReference>
<feature type="domain" description="Tyrosine-protein kinase ephrin type A/B receptor-like" evidence="3">
    <location>
        <begin position="1482"/>
        <end position="1524"/>
    </location>
</feature>
<dbReference type="Proteomes" id="UP000033188">
    <property type="component" value="Chromosome 5"/>
</dbReference>
<evidence type="ECO:0000259" key="4">
    <source>
        <dbReference type="Pfam" id="PF24633"/>
    </source>
</evidence>
<dbReference type="InterPro" id="IPR056048">
    <property type="entry name" value="CRMPA/B-like_DUF7631"/>
</dbReference>
<keyword evidence="2" id="KW-0472">Membrane</keyword>
<feature type="domain" description="DUF7631" evidence="5">
    <location>
        <begin position="1771"/>
        <end position="1813"/>
    </location>
</feature>